<dbReference type="GO" id="GO:0006281">
    <property type="term" value="P:DNA repair"/>
    <property type="evidence" value="ECO:0007669"/>
    <property type="project" value="UniProtKB-UniRule"/>
</dbReference>
<dbReference type="Proteomes" id="UP000317158">
    <property type="component" value="Unassembled WGS sequence"/>
</dbReference>
<dbReference type="InterPro" id="IPR013632">
    <property type="entry name" value="Rad51_C"/>
</dbReference>
<evidence type="ECO:0000256" key="9">
    <source>
        <dbReference type="HAMAP-Rule" id="MF_00350"/>
    </source>
</evidence>
<dbReference type="NCBIfam" id="TIGR02237">
    <property type="entry name" value="recomb_radB"/>
    <property type="match status" value="1"/>
</dbReference>
<keyword evidence="5 9" id="KW-0067">ATP-binding</keyword>
<dbReference type="GO" id="GO:0005524">
    <property type="term" value="F:ATP binding"/>
    <property type="evidence" value="ECO:0007669"/>
    <property type="project" value="UniProtKB-UniRule"/>
</dbReference>
<dbReference type="GO" id="GO:0006310">
    <property type="term" value="P:DNA recombination"/>
    <property type="evidence" value="ECO:0007669"/>
    <property type="project" value="UniProtKB-UniRule"/>
</dbReference>
<evidence type="ECO:0000256" key="2">
    <source>
        <dbReference type="ARBA" id="ARBA00018143"/>
    </source>
</evidence>
<dbReference type="InterPro" id="IPR011939">
    <property type="entry name" value="DNA_repair_and_recomb_RadB"/>
</dbReference>
<accession>A0A520KSG6</accession>
<dbReference type="GO" id="GO:0140664">
    <property type="term" value="F:ATP-dependent DNA damage sensor activity"/>
    <property type="evidence" value="ECO:0007669"/>
    <property type="project" value="InterPro"/>
</dbReference>
<dbReference type="Gene3D" id="3.40.50.300">
    <property type="entry name" value="P-loop containing nucleotide triphosphate hydrolases"/>
    <property type="match status" value="1"/>
</dbReference>
<evidence type="ECO:0000259" key="10">
    <source>
        <dbReference type="PROSITE" id="PS50162"/>
    </source>
</evidence>
<evidence type="ECO:0000313" key="11">
    <source>
        <dbReference type="EMBL" id="RZN64867.1"/>
    </source>
</evidence>
<evidence type="ECO:0000256" key="1">
    <source>
        <dbReference type="ARBA" id="ARBA00006876"/>
    </source>
</evidence>
<dbReference type="Pfam" id="PF08423">
    <property type="entry name" value="Rad51"/>
    <property type="match status" value="1"/>
</dbReference>
<evidence type="ECO:0000256" key="4">
    <source>
        <dbReference type="ARBA" id="ARBA00022763"/>
    </source>
</evidence>
<keyword evidence="6 9" id="KW-0238">DNA-binding</keyword>
<gene>
    <name evidence="9 11" type="primary">radB</name>
    <name evidence="11" type="ORF">EF806_02120</name>
</gene>
<comment type="similarity">
    <text evidence="1 9">Belongs to the eukaryotic RecA-like protein family. RadB subfamily.</text>
</comment>
<dbReference type="PROSITE" id="PS50162">
    <property type="entry name" value="RECA_2"/>
    <property type="match status" value="1"/>
</dbReference>
<proteinExistence type="inferred from homology"/>
<reference evidence="11 12" key="1">
    <citation type="journal article" date="2019" name="Nat. Microbiol.">
        <title>Wide diversity of methane and short-chain alkane metabolisms in uncultured archaea.</title>
        <authorList>
            <person name="Borrel G."/>
            <person name="Adam P.S."/>
            <person name="McKay L.J."/>
            <person name="Chen L.X."/>
            <person name="Sierra-Garcia I.N."/>
            <person name="Sieber C.M."/>
            <person name="Letourneur Q."/>
            <person name="Ghozlane A."/>
            <person name="Andersen G.L."/>
            <person name="Li W.J."/>
            <person name="Hallam S.J."/>
            <person name="Muyzer G."/>
            <person name="de Oliveira V.M."/>
            <person name="Inskeep W.P."/>
            <person name="Banfield J.F."/>
            <person name="Gribaldo S."/>
        </authorList>
    </citation>
    <scope>NUCLEOTIDE SEQUENCE [LARGE SCALE GENOMIC DNA]</scope>
    <source>
        <strain evidence="11">NM1a</strain>
    </source>
</reference>
<comment type="caution">
    <text evidence="11">The sequence shown here is derived from an EMBL/GenBank/DDBJ whole genome shotgun (WGS) entry which is preliminary data.</text>
</comment>
<dbReference type="EMBL" id="RXIF01000004">
    <property type="protein sequence ID" value="RZN64867.1"/>
    <property type="molecule type" value="Genomic_DNA"/>
</dbReference>
<sequence length="217" mass="23687">MKHPTGFGRLDDMIGGGLEAGAITQIFGEGGSGKSNLCILIAINTVKIGKKVIFVDTEGLSIDRFEQMAGTDAKEIAKEIIFYEPTSFKEQHSVIKDLGKITNDIGVIIVDSATSLYRVSPKSDMMGLIRELGNQMTYLVGIARKQNIPVVITNQVYTDINKGIDMPIGGNILCHLSKTIIKLEKIDKGLRRATLLKHRSLPEGASIDFKIKNNGIE</sequence>
<evidence type="ECO:0000256" key="3">
    <source>
        <dbReference type="ARBA" id="ARBA00022741"/>
    </source>
</evidence>
<keyword evidence="3 9" id="KW-0547">Nucleotide-binding</keyword>
<dbReference type="HAMAP" id="MF_00350">
    <property type="entry name" value="RadB"/>
    <property type="match status" value="1"/>
</dbReference>
<dbReference type="SUPFAM" id="SSF52540">
    <property type="entry name" value="P-loop containing nucleoside triphosphate hydrolases"/>
    <property type="match status" value="1"/>
</dbReference>
<dbReference type="PANTHER" id="PTHR22942">
    <property type="entry name" value="RECA/RAD51/RADA DNA STRAND-PAIRING FAMILY MEMBER"/>
    <property type="match status" value="1"/>
</dbReference>
<evidence type="ECO:0000256" key="7">
    <source>
        <dbReference type="ARBA" id="ARBA00023172"/>
    </source>
</evidence>
<dbReference type="PIRSF" id="PIRSF003336">
    <property type="entry name" value="RadB"/>
    <property type="match status" value="1"/>
</dbReference>
<dbReference type="GO" id="GO:0003684">
    <property type="term" value="F:damaged DNA binding"/>
    <property type="evidence" value="ECO:0007669"/>
    <property type="project" value="UniProtKB-UniRule"/>
</dbReference>
<dbReference type="SMART" id="SM00382">
    <property type="entry name" value="AAA"/>
    <property type="match status" value="1"/>
</dbReference>
<keyword evidence="7 9" id="KW-0233">DNA recombination</keyword>
<dbReference type="InterPro" id="IPR003593">
    <property type="entry name" value="AAA+_ATPase"/>
</dbReference>
<dbReference type="InterPro" id="IPR027417">
    <property type="entry name" value="P-loop_NTPase"/>
</dbReference>
<organism evidence="11 12">
    <name type="scientific">Methanoliparum thermophilum</name>
    <dbReference type="NCBI Taxonomy" id="2491083"/>
    <lineage>
        <taxon>Archaea</taxon>
        <taxon>Methanobacteriati</taxon>
        <taxon>Methanobacteriota</taxon>
        <taxon>Candidatus Methanoliparia</taxon>
        <taxon>Candidatus Methanoliparales</taxon>
        <taxon>Candidatus Methanoliparaceae</taxon>
        <taxon>Candidatus Methanoliparum</taxon>
    </lineage>
</organism>
<name>A0A520KSG6_METT2</name>
<protein>
    <recommendedName>
        <fullName evidence="2 9">DNA repair and recombination protein RadB</fullName>
    </recommendedName>
</protein>
<evidence type="ECO:0000313" key="12">
    <source>
        <dbReference type="Proteomes" id="UP000317158"/>
    </source>
</evidence>
<evidence type="ECO:0000256" key="8">
    <source>
        <dbReference type="ARBA" id="ARBA00024641"/>
    </source>
</evidence>
<comment type="function">
    <text evidence="8 9">Involved in DNA repair and in homologous recombination. May regulate the cleavage reactions of the branch-structured DNA. Has a very weak ATPase activity that is not stimulated by DNA. Binds DNA but does not promote DNA strands exchange.</text>
</comment>
<dbReference type="InterPro" id="IPR020588">
    <property type="entry name" value="RecA_ATP-bd"/>
</dbReference>
<dbReference type="AlphaFoldDB" id="A0A520KSG6"/>
<evidence type="ECO:0000256" key="6">
    <source>
        <dbReference type="ARBA" id="ARBA00023125"/>
    </source>
</evidence>
<dbReference type="PANTHER" id="PTHR22942:SF47">
    <property type="entry name" value="DNA REPAIR AND RECOMBINATION PROTEIN RADB"/>
    <property type="match status" value="1"/>
</dbReference>
<evidence type="ECO:0000256" key="5">
    <source>
        <dbReference type="ARBA" id="ARBA00022840"/>
    </source>
</evidence>
<keyword evidence="4 9" id="KW-0227">DNA damage</keyword>
<feature type="domain" description="RecA family profile 1" evidence="10">
    <location>
        <begin position="1"/>
        <end position="156"/>
    </location>
</feature>